<dbReference type="AlphaFoldDB" id="A0A833RME1"/>
<accession>A0A833RME1</accession>
<dbReference type="EMBL" id="SWLB01000005">
    <property type="protein sequence ID" value="KAF3338526.1"/>
    <property type="molecule type" value="Genomic_DNA"/>
</dbReference>
<proteinExistence type="predicted"/>
<sequence length="76" mass="8112">MDLTVAQSASSLKPGAAPIILLKSEIGVPQLAKKLNQVVKHFSHRDALFIDILIARLFSSLLSSPFLVSVLAQSGL</sequence>
<evidence type="ECO:0000313" key="1">
    <source>
        <dbReference type="EMBL" id="KAF3338526.1"/>
    </source>
</evidence>
<name>A0A833RME1_9POAL</name>
<reference evidence="1" key="1">
    <citation type="submission" date="2020-01" db="EMBL/GenBank/DDBJ databases">
        <title>Genome sequence of Kobresia littledalei, the first chromosome-level genome in the family Cyperaceae.</title>
        <authorList>
            <person name="Qu G."/>
        </authorList>
    </citation>
    <scope>NUCLEOTIDE SEQUENCE</scope>
    <source>
        <strain evidence="1">C.B.Clarke</strain>
        <tissue evidence="1">Leaf</tissue>
    </source>
</reference>
<gene>
    <name evidence="1" type="ORF">FCM35_KLT17363</name>
</gene>
<organism evidence="1 2">
    <name type="scientific">Carex littledalei</name>
    <dbReference type="NCBI Taxonomy" id="544730"/>
    <lineage>
        <taxon>Eukaryota</taxon>
        <taxon>Viridiplantae</taxon>
        <taxon>Streptophyta</taxon>
        <taxon>Embryophyta</taxon>
        <taxon>Tracheophyta</taxon>
        <taxon>Spermatophyta</taxon>
        <taxon>Magnoliopsida</taxon>
        <taxon>Liliopsida</taxon>
        <taxon>Poales</taxon>
        <taxon>Cyperaceae</taxon>
        <taxon>Cyperoideae</taxon>
        <taxon>Cariceae</taxon>
        <taxon>Carex</taxon>
        <taxon>Carex subgen. Euthyceras</taxon>
    </lineage>
</organism>
<evidence type="ECO:0000313" key="2">
    <source>
        <dbReference type="Proteomes" id="UP000623129"/>
    </source>
</evidence>
<comment type="caution">
    <text evidence="1">The sequence shown here is derived from an EMBL/GenBank/DDBJ whole genome shotgun (WGS) entry which is preliminary data.</text>
</comment>
<dbReference type="Proteomes" id="UP000623129">
    <property type="component" value="Unassembled WGS sequence"/>
</dbReference>
<keyword evidence="2" id="KW-1185">Reference proteome</keyword>
<protein>
    <submittedName>
        <fullName evidence="1">Uncharacterized protein</fullName>
    </submittedName>
</protein>